<comment type="caution">
    <text evidence="2">The sequence shown here is derived from an EMBL/GenBank/DDBJ whole genome shotgun (WGS) entry which is preliminary data.</text>
</comment>
<dbReference type="Proteomes" id="UP000322139">
    <property type="component" value="Unassembled WGS sequence"/>
</dbReference>
<dbReference type="AlphaFoldDB" id="A0A5D4QZB3"/>
<keyword evidence="1" id="KW-0732">Signal</keyword>
<gene>
    <name evidence="2" type="ORF">FZD51_21905</name>
</gene>
<evidence type="ECO:0000313" key="3">
    <source>
        <dbReference type="Proteomes" id="UP000322139"/>
    </source>
</evidence>
<sequence length="105" mass="12119">MLKKLSIMLLCALFLGQAAGMVQAEGTDSEQRKQLTEAQVKEIEALQMDVLEGRKKVIMKYAEFGAITAEQAQEMVKHLEKRHEKMKEEGFMPHWLNRKHCPHCH</sequence>
<dbReference type="RefSeq" id="WP_148976695.1">
    <property type="nucleotide sequence ID" value="NZ_JBNIKU010000011.1"/>
</dbReference>
<feature type="chain" id="PRO_5023002080" evidence="1">
    <location>
        <begin position="25"/>
        <end position="105"/>
    </location>
</feature>
<evidence type="ECO:0000256" key="1">
    <source>
        <dbReference type="SAM" id="SignalP"/>
    </source>
</evidence>
<reference evidence="2 3" key="1">
    <citation type="submission" date="2019-08" db="EMBL/GenBank/DDBJ databases">
        <title>Bacillus genomes from the desert of Cuatro Cienegas, Coahuila.</title>
        <authorList>
            <person name="Olmedo-Alvarez G."/>
        </authorList>
    </citation>
    <scope>NUCLEOTIDE SEQUENCE [LARGE SCALE GENOMIC DNA]</scope>
    <source>
        <strain evidence="2 3">CH446_14T</strain>
    </source>
</reference>
<accession>A0A5D4QZB3</accession>
<feature type="signal peptide" evidence="1">
    <location>
        <begin position="1"/>
        <end position="24"/>
    </location>
</feature>
<protein>
    <submittedName>
        <fullName evidence="2">DUF2680 domain-containing protein</fullName>
    </submittedName>
</protein>
<evidence type="ECO:0000313" key="2">
    <source>
        <dbReference type="EMBL" id="TYS43144.1"/>
    </source>
</evidence>
<proteinExistence type="predicted"/>
<dbReference type="EMBL" id="VTER01000014">
    <property type="protein sequence ID" value="TYS43144.1"/>
    <property type="molecule type" value="Genomic_DNA"/>
</dbReference>
<name>A0A5D4QZB3_9BACI</name>
<dbReference type="Pfam" id="PF10925">
    <property type="entry name" value="DUF2680"/>
    <property type="match status" value="1"/>
</dbReference>
<organism evidence="2 3">
    <name type="scientific">Bacillus infantis</name>
    <dbReference type="NCBI Taxonomy" id="324767"/>
    <lineage>
        <taxon>Bacteria</taxon>
        <taxon>Bacillati</taxon>
        <taxon>Bacillota</taxon>
        <taxon>Bacilli</taxon>
        <taxon>Bacillales</taxon>
        <taxon>Bacillaceae</taxon>
        <taxon>Bacillus</taxon>
    </lineage>
</organism>
<dbReference type="InterPro" id="IPR024485">
    <property type="entry name" value="DUF2680"/>
</dbReference>